<evidence type="ECO:0000313" key="4">
    <source>
        <dbReference type="Proteomes" id="UP000809789"/>
    </source>
</evidence>
<organism evidence="3 4">
    <name type="scientific">Elsinoe batatas</name>
    <dbReference type="NCBI Taxonomy" id="2601811"/>
    <lineage>
        <taxon>Eukaryota</taxon>
        <taxon>Fungi</taxon>
        <taxon>Dikarya</taxon>
        <taxon>Ascomycota</taxon>
        <taxon>Pezizomycotina</taxon>
        <taxon>Dothideomycetes</taxon>
        <taxon>Dothideomycetidae</taxon>
        <taxon>Myriangiales</taxon>
        <taxon>Elsinoaceae</taxon>
        <taxon>Elsinoe</taxon>
    </lineage>
</organism>
<accession>A0A8K0KUE8</accession>
<dbReference type="Proteomes" id="UP000809789">
    <property type="component" value="Unassembled WGS sequence"/>
</dbReference>
<proteinExistence type="predicted"/>
<evidence type="ECO:0000313" key="3">
    <source>
        <dbReference type="EMBL" id="KAG8622944.1"/>
    </source>
</evidence>
<sequence>MPYIDFVQSWIDDTKRARSPDREDYEDDHPRPPSKKRRRRSAIAHQPDPRGCSSQRRADSAMEMAVDDPEHTPTQTTKKRRGRNRAGSQGETQSTSPSKKSKSITSDHTATSSSSAIKAVRYQDLPEPMESCTLQLRKVSERYGVRKMFEEMEEFIDGHDLVGQVLLNDIKSQSPSERMFQRPYVMCQAQSTRRRLGLDPTLREVNVIVAQAQHCSKQEAPETAWNTDVQTLCLNMAVGLSTHSDKVASVNVTTAKANERFKIRTGEPVTVFSKVVDFVILLRASKKLAANRRKLFPEHNWIRDYNHLQYALTSSGPISVSIETKIEGEGQSTGRRQLMVAAAMQFKRLESILSSLTSAEKEKLGDSIHLPWLPMLFVQGPIWYYLVAERTEDHKTILHEKSMIGDVKTIGGVLKVTGAVLLLLEWSVQKYQPWLEKVMDHLTEEKVDSLFSPRQNTEDMSGVSNDQSS</sequence>
<feature type="compositionally biased region" description="Basic and acidic residues" evidence="1">
    <location>
        <begin position="12"/>
        <end position="22"/>
    </location>
</feature>
<protein>
    <recommendedName>
        <fullName evidence="2">PD-(D/E)XK nuclease-like domain-containing protein</fullName>
    </recommendedName>
</protein>
<feature type="compositionally biased region" description="Polar residues" evidence="1">
    <location>
        <begin position="452"/>
        <end position="469"/>
    </location>
</feature>
<evidence type="ECO:0000256" key="1">
    <source>
        <dbReference type="SAM" id="MobiDB-lite"/>
    </source>
</evidence>
<dbReference type="AlphaFoldDB" id="A0A8K0KUE8"/>
<name>A0A8K0KUE8_9PEZI</name>
<evidence type="ECO:0000259" key="2">
    <source>
        <dbReference type="Pfam" id="PF20516"/>
    </source>
</evidence>
<feature type="region of interest" description="Disordered" evidence="1">
    <location>
        <begin position="450"/>
        <end position="469"/>
    </location>
</feature>
<keyword evidence="4" id="KW-1185">Reference proteome</keyword>
<reference evidence="3" key="1">
    <citation type="submission" date="2021-07" db="EMBL/GenBank/DDBJ databases">
        <title>Elsinoe batatas strain:CRI-CJ2 Genome sequencing and assembly.</title>
        <authorList>
            <person name="Huang L."/>
        </authorList>
    </citation>
    <scope>NUCLEOTIDE SEQUENCE</scope>
    <source>
        <strain evidence="3">CRI-CJ2</strain>
    </source>
</reference>
<dbReference type="InterPro" id="IPR046797">
    <property type="entry name" value="PDDEXK_12"/>
</dbReference>
<feature type="region of interest" description="Disordered" evidence="1">
    <location>
        <begin position="1"/>
        <end position="115"/>
    </location>
</feature>
<gene>
    <name evidence="3" type="ORF">KVT40_009261</name>
</gene>
<feature type="compositionally biased region" description="Basic residues" evidence="1">
    <location>
        <begin position="32"/>
        <end position="42"/>
    </location>
</feature>
<dbReference type="OrthoDB" id="4161186at2759"/>
<dbReference type="Pfam" id="PF20516">
    <property type="entry name" value="PDDEXK_12"/>
    <property type="match status" value="1"/>
</dbReference>
<comment type="caution">
    <text evidence="3">The sequence shown here is derived from an EMBL/GenBank/DDBJ whole genome shotgun (WGS) entry which is preliminary data.</text>
</comment>
<feature type="compositionally biased region" description="Low complexity" evidence="1">
    <location>
        <begin position="92"/>
        <end position="115"/>
    </location>
</feature>
<feature type="domain" description="PD-(D/E)XK nuclease-like" evidence="2">
    <location>
        <begin position="176"/>
        <end position="431"/>
    </location>
</feature>
<dbReference type="EMBL" id="JAESVG020000011">
    <property type="protein sequence ID" value="KAG8622944.1"/>
    <property type="molecule type" value="Genomic_DNA"/>
</dbReference>